<organism evidence="2 3">
    <name type="scientific">Pelistega suis</name>
    <dbReference type="NCBI Taxonomy" id="1631957"/>
    <lineage>
        <taxon>Bacteria</taxon>
        <taxon>Pseudomonadati</taxon>
        <taxon>Pseudomonadota</taxon>
        <taxon>Betaproteobacteria</taxon>
        <taxon>Burkholderiales</taxon>
        <taxon>Alcaligenaceae</taxon>
        <taxon>Pelistega</taxon>
    </lineage>
</organism>
<feature type="transmembrane region" description="Helical" evidence="1">
    <location>
        <begin position="108"/>
        <end position="136"/>
    </location>
</feature>
<dbReference type="GO" id="GO:0016780">
    <property type="term" value="F:phosphotransferase activity, for other substituted phosphate groups"/>
    <property type="evidence" value="ECO:0007669"/>
    <property type="project" value="InterPro"/>
</dbReference>
<dbReference type="AlphaFoldDB" id="A0A849P7A4"/>
<sequence>MVEDNRRPLSVRSNSIIQKIAAYLAKRDFPSPNQISILSMVFALVGAVLYVSVITKTEVEWKLILAAVCVQLRLLCNLFDGMVAVEGGKSSPVGGLYNEVPDRVADTLFFLGFAYAIDAFVWGLVLSLFAMATAYIRTLGGSLGLPQSFIGPMAKQHRMALLTGASILAAGEWWLSQTFYVMYVSLGLLIIGSATTCITRLLAIAKALNQLHGK</sequence>
<feature type="transmembrane region" description="Helical" evidence="1">
    <location>
        <begin position="34"/>
        <end position="51"/>
    </location>
</feature>
<accession>A0A849P7A4</accession>
<dbReference type="InterPro" id="IPR043130">
    <property type="entry name" value="CDP-OH_PTrfase_TM_dom"/>
</dbReference>
<name>A0A849P7A4_9BURK</name>
<dbReference type="Pfam" id="PF01066">
    <property type="entry name" value="CDP-OH_P_transf"/>
    <property type="match status" value="1"/>
</dbReference>
<dbReference type="RefSeq" id="WP_171680361.1">
    <property type="nucleotide sequence ID" value="NZ_JABGBN010000003.1"/>
</dbReference>
<evidence type="ECO:0000313" key="3">
    <source>
        <dbReference type="Proteomes" id="UP000537862"/>
    </source>
</evidence>
<dbReference type="GO" id="GO:0016020">
    <property type="term" value="C:membrane"/>
    <property type="evidence" value="ECO:0007669"/>
    <property type="project" value="InterPro"/>
</dbReference>
<protein>
    <submittedName>
        <fullName evidence="2">CDP-alcohol phosphatidyltransferase family protein</fullName>
    </submittedName>
</protein>
<proteinExistence type="predicted"/>
<keyword evidence="1" id="KW-0472">Membrane</keyword>
<feature type="transmembrane region" description="Helical" evidence="1">
    <location>
        <begin position="181"/>
        <end position="205"/>
    </location>
</feature>
<gene>
    <name evidence="2" type="ORF">HKX39_05685</name>
</gene>
<keyword evidence="3" id="KW-1185">Reference proteome</keyword>
<dbReference type="Proteomes" id="UP000537862">
    <property type="component" value="Unassembled WGS sequence"/>
</dbReference>
<evidence type="ECO:0000256" key="1">
    <source>
        <dbReference type="SAM" id="Phobius"/>
    </source>
</evidence>
<evidence type="ECO:0000313" key="2">
    <source>
        <dbReference type="EMBL" id="NOL51662.1"/>
    </source>
</evidence>
<keyword evidence="1" id="KW-0812">Transmembrane</keyword>
<dbReference type="GO" id="GO:0008654">
    <property type="term" value="P:phospholipid biosynthetic process"/>
    <property type="evidence" value="ECO:0007669"/>
    <property type="project" value="InterPro"/>
</dbReference>
<dbReference type="InterPro" id="IPR000462">
    <property type="entry name" value="CDP-OH_P_trans"/>
</dbReference>
<comment type="caution">
    <text evidence="2">The sequence shown here is derived from an EMBL/GenBank/DDBJ whole genome shotgun (WGS) entry which is preliminary data.</text>
</comment>
<dbReference type="EMBL" id="JABGBN010000003">
    <property type="protein sequence ID" value="NOL51662.1"/>
    <property type="molecule type" value="Genomic_DNA"/>
</dbReference>
<keyword evidence="2" id="KW-0808">Transferase</keyword>
<keyword evidence="1" id="KW-1133">Transmembrane helix</keyword>
<reference evidence="2 3" key="1">
    <citation type="submission" date="2020-05" db="EMBL/GenBank/DDBJ databases">
        <authorList>
            <person name="Niu N."/>
        </authorList>
    </citation>
    <scope>NUCLEOTIDE SEQUENCE [LARGE SCALE GENOMIC DNA]</scope>
    <source>
        <strain evidence="2 3">3340-03</strain>
    </source>
</reference>
<dbReference type="Gene3D" id="1.20.120.1760">
    <property type="match status" value="1"/>
</dbReference>